<evidence type="ECO:0000313" key="2">
    <source>
        <dbReference type="Proteomes" id="UP000480185"/>
    </source>
</evidence>
<dbReference type="Pfam" id="PF12691">
    <property type="entry name" value="Phage_tail_terminator_6"/>
    <property type="match status" value="1"/>
</dbReference>
<accession>A0A6G1X7Q8</accession>
<name>A0A6G1X7Q8_9BACI</name>
<dbReference type="InterPro" id="IPR024411">
    <property type="entry name" value="Tail_terminator_phage"/>
</dbReference>
<sequence length="142" mass="16202">MMLLRKVYRRRVMDFLDRLKEHIEGLSFTPSTVGIGMYQEDGNSVAIRPSPANPNERYMNKGKIYPFSFQILVHHQENVTAYDTIEKINSNLDNLVPGAITSSDGSFNLVTMQCTTTPNYVQKTSYGVLWTALFEAELDMKE</sequence>
<dbReference type="Proteomes" id="UP000480185">
    <property type="component" value="Unassembled WGS sequence"/>
</dbReference>
<dbReference type="OrthoDB" id="2884256at2"/>
<gene>
    <name evidence="1" type="ORF">GH754_11860</name>
</gene>
<reference evidence="1 2" key="1">
    <citation type="submission" date="2019-11" db="EMBL/GenBank/DDBJ databases">
        <authorList>
            <person name="Li J."/>
        </authorList>
    </citation>
    <scope>NUCLEOTIDE SEQUENCE [LARGE SCALE GENOMIC DNA]</scope>
    <source>
        <strain evidence="1 2">J4</strain>
    </source>
</reference>
<dbReference type="AlphaFoldDB" id="A0A6G1X7Q8"/>
<evidence type="ECO:0000313" key="1">
    <source>
        <dbReference type="EMBL" id="MRG87004.1"/>
    </source>
</evidence>
<protein>
    <recommendedName>
        <fullName evidence="3">Minor capsid protein</fullName>
    </recommendedName>
</protein>
<evidence type="ECO:0008006" key="3">
    <source>
        <dbReference type="Google" id="ProtNLM"/>
    </source>
</evidence>
<organism evidence="1 2">
    <name type="scientific">Salinibacillus xinjiangensis</name>
    <dbReference type="NCBI Taxonomy" id="1229268"/>
    <lineage>
        <taxon>Bacteria</taxon>
        <taxon>Bacillati</taxon>
        <taxon>Bacillota</taxon>
        <taxon>Bacilli</taxon>
        <taxon>Bacillales</taxon>
        <taxon>Bacillaceae</taxon>
        <taxon>Salinibacillus</taxon>
    </lineage>
</organism>
<dbReference type="EMBL" id="WJNH01000007">
    <property type="protein sequence ID" value="MRG87004.1"/>
    <property type="molecule type" value="Genomic_DNA"/>
</dbReference>
<keyword evidence="2" id="KW-1185">Reference proteome</keyword>
<comment type="caution">
    <text evidence="1">The sequence shown here is derived from an EMBL/GenBank/DDBJ whole genome shotgun (WGS) entry which is preliminary data.</text>
</comment>
<proteinExistence type="predicted"/>